<evidence type="ECO:0000259" key="7">
    <source>
        <dbReference type="Pfam" id="PF00593"/>
    </source>
</evidence>
<dbReference type="NCBIfam" id="TIGR01782">
    <property type="entry name" value="TonB-Xanth-Caul"/>
    <property type="match status" value="1"/>
</dbReference>
<evidence type="ECO:0000259" key="8">
    <source>
        <dbReference type="Pfam" id="PF07715"/>
    </source>
</evidence>
<dbReference type="AlphaFoldDB" id="A0A5B9DX38"/>
<organism evidence="9 10">
    <name type="scientific">Rhodanobacter glycinis</name>
    <dbReference type="NCBI Taxonomy" id="582702"/>
    <lineage>
        <taxon>Bacteria</taxon>
        <taxon>Pseudomonadati</taxon>
        <taxon>Pseudomonadota</taxon>
        <taxon>Gammaproteobacteria</taxon>
        <taxon>Lysobacterales</taxon>
        <taxon>Rhodanobacteraceae</taxon>
        <taxon>Rhodanobacter</taxon>
    </lineage>
</organism>
<proteinExistence type="inferred from homology"/>
<name>A0A5B9DX38_9GAMM</name>
<keyword evidence="3" id="KW-0998">Cell outer membrane</keyword>
<keyword evidence="6" id="KW-0732">Signal</keyword>
<evidence type="ECO:0000256" key="1">
    <source>
        <dbReference type="ARBA" id="ARBA00004442"/>
    </source>
</evidence>
<comment type="similarity">
    <text evidence="4">Belongs to the TonB-dependent receptor family.</text>
</comment>
<dbReference type="KEGG" id="rgl:CS053_03350"/>
<accession>A0A5B9DX38</accession>
<evidence type="ECO:0000256" key="3">
    <source>
        <dbReference type="ARBA" id="ARBA00023237"/>
    </source>
</evidence>
<reference evidence="9 10" key="1">
    <citation type="submission" date="2019-08" db="EMBL/GenBank/DDBJ databases">
        <title>Complete genome sequence of Rhodanobacter glycinis strain T01E-68 isolated from tomato root.</title>
        <authorList>
            <person name="Weon H.-Y."/>
            <person name="Lee S.A."/>
        </authorList>
    </citation>
    <scope>NUCLEOTIDE SEQUENCE [LARGE SCALE GENOMIC DNA]</scope>
    <source>
        <strain evidence="9 10">T01E-68</strain>
    </source>
</reference>
<evidence type="ECO:0000256" key="5">
    <source>
        <dbReference type="SAM" id="MobiDB-lite"/>
    </source>
</evidence>
<dbReference type="Gene3D" id="2.40.170.20">
    <property type="entry name" value="TonB-dependent receptor, beta-barrel domain"/>
    <property type="match status" value="1"/>
</dbReference>
<evidence type="ECO:0000256" key="2">
    <source>
        <dbReference type="ARBA" id="ARBA00023136"/>
    </source>
</evidence>
<dbReference type="EMBL" id="CP042807">
    <property type="protein sequence ID" value="QEE23654.1"/>
    <property type="molecule type" value="Genomic_DNA"/>
</dbReference>
<dbReference type="Pfam" id="PF00593">
    <property type="entry name" value="TonB_dep_Rec_b-barrel"/>
    <property type="match status" value="1"/>
</dbReference>
<dbReference type="RefSeq" id="WP_147626361.1">
    <property type="nucleotide sequence ID" value="NZ_CP042807.1"/>
</dbReference>
<dbReference type="InterPro" id="IPR010104">
    <property type="entry name" value="TonB_rcpt_bac"/>
</dbReference>
<keyword evidence="9" id="KW-0675">Receptor</keyword>
<dbReference type="InterPro" id="IPR036942">
    <property type="entry name" value="Beta-barrel_TonB_sf"/>
</dbReference>
<sequence>MKHPMLVTCTVTLLASAISACLFPAHATDATPVVKAAPAQTTDASASNAEAKAAKKRREEQDKKNAVNLSTVNVTPLRSSLESAQEIKRDSRMIVDSVVSEDIGKLPDNSVADALQRVTGVQVSQGFQGETTGVVVRGLPNVATTLNGREIFGSGGRSFAFQDLPATAVSALKVYKTTEASMISGGIAGTVDMRTYRPFDFEGSKVAISVTGTHQKTAGHTDPTASILLSNRWKTDYGEFGALLNAGITTMHYDYNVAYVDSNLTSVLNDGHGNPVRNSNGDLVVGNNQYGANYNVGWRKRPEANYALQWKPNDSTEVYMEGLYTWVSDKYNQTYYFSGPQNQVAPSALTTGQCFPIGLTSSPYFGQDICPITSAQYTGNYYAATSTQARHEWGQNVQNAIGLKWHSDNLKLSTDLSRNSASYEVDNFVIDTFLDAYNTPLTTYYNYPDTWGLVGNPQSNPKNYYLNGLYQQWNNNKATEWAWRGDGNYYFGGDLVSSIDFGLRYADTEATAVGAFYDQAPPGGAYLPNGAPNPANNVFNQFGSNYFCPIPTDSSVPGGALSGCYNYLMNNQNALRQYYGVADGKLPAQQGQYFDITEKKYSAYAQINYGNELFGIPFDGVVGMRAEKVKRNLAAYTYDTASNAYSPIGLNTSATQWLPNATFNLHFTNDLQMRLSAGKTISYPAFGSLNPSLTLSPATANTIATGGGGNPNLKPTKSNSYDASLEWYFGEASSLTGGVFYHDISGYIENYSAEETINGTEYLISGPKSSGAGHLDGVELAYQQFFTFLPGAWSGFGFQANYTYIDSSLKTPAIDGSGFITTSFQNVSKNNYNLVLMYEKYGFSARLAYDYRSRYPEFFLAASSVIGNNAQMYDKPANMLDLSLSYDISKNLTMVLNATNLTNAHFQSFAGPGTILPQDYRYQDRSVGLGVRLKF</sequence>
<dbReference type="Proteomes" id="UP000321807">
    <property type="component" value="Chromosome"/>
</dbReference>
<feature type="domain" description="TonB-dependent receptor-like beta-barrel" evidence="7">
    <location>
        <begin position="435"/>
        <end position="901"/>
    </location>
</feature>
<dbReference type="PANTHER" id="PTHR40980:SF3">
    <property type="entry name" value="TONB-DEPENDENT RECEPTOR-LIKE BETA-BARREL DOMAIN-CONTAINING PROTEIN"/>
    <property type="match status" value="1"/>
</dbReference>
<evidence type="ECO:0000313" key="10">
    <source>
        <dbReference type="Proteomes" id="UP000321807"/>
    </source>
</evidence>
<evidence type="ECO:0000256" key="4">
    <source>
        <dbReference type="RuleBase" id="RU003357"/>
    </source>
</evidence>
<protein>
    <submittedName>
        <fullName evidence="9">TonB-dependent receptor</fullName>
    </submittedName>
</protein>
<dbReference type="PROSITE" id="PS51257">
    <property type="entry name" value="PROKAR_LIPOPROTEIN"/>
    <property type="match status" value="1"/>
</dbReference>
<keyword evidence="2 4" id="KW-0472">Membrane</keyword>
<dbReference type="InterPro" id="IPR012910">
    <property type="entry name" value="Plug_dom"/>
</dbReference>
<dbReference type="GO" id="GO:0009279">
    <property type="term" value="C:cell outer membrane"/>
    <property type="evidence" value="ECO:0007669"/>
    <property type="project" value="UniProtKB-SubCell"/>
</dbReference>
<dbReference type="InterPro" id="IPR000531">
    <property type="entry name" value="Beta-barrel_TonB"/>
</dbReference>
<comment type="subcellular location">
    <subcellularLocation>
        <location evidence="1 4">Cell outer membrane</location>
    </subcellularLocation>
</comment>
<evidence type="ECO:0000313" key="9">
    <source>
        <dbReference type="EMBL" id="QEE23654.1"/>
    </source>
</evidence>
<gene>
    <name evidence="9" type="ORF">CS053_03350</name>
</gene>
<dbReference type="InterPro" id="IPR037066">
    <property type="entry name" value="Plug_dom_sf"/>
</dbReference>
<feature type="domain" description="TonB-dependent receptor plug" evidence="8">
    <location>
        <begin position="88"/>
        <end position="189"/>
    </location>
</feature>
<evidence type="ECO:0000256" key="6">
    <source>
        <dbReference type="SAM" id="SignalP"/>
    </source>
</evidence>
<keyword evidence="4" id="KW-0798">TonB box</keyword>
<dbReference type="Gene3D" id="2.170.130.10">
    <property type="entry name" value="TonB-dependent receptor, plug domain"/>
    <property type="match status" value="1"/>
</dbReference>
<feature type="chain" id="PRO_5023102646" evidence="6">
    <location>
        <begin position="28"/>
        <end position="935"/>
    </location>
</feature>
<feature type="region of interest" description="Disordered" evidence="5">
    <location>
        <begin position="38"/>
        <end position="63"/>
    </location>
</feature>
<feature type="signal peptide" evidence="6">
    <location>
        <begin position="1"/>
        <end position="27"/>
    </location>
</feature>
<dbReference type="Pfam" id="PF07715">
    <property type="entry name" value="Plug"/>
    <property type="match status" value="1"/>
</dbReference>
<dbReference type="PANTHER" id="PTHR40980">
    <property type="entry name" value="PLUG DOMAIN-CONTAINING PROTEIN"/>
    <property type="match status" value="1"/>
</dbReference>
<dbReference type="SUPFAM" id="SSF56935">
    <property type="entry name" value="Porins"/>
    <property type="match status" value="1"/>
</dbReference>